<organism evidence="2 3">
    <name type="scientific">Nocardioides thalensis</name>
    <dbReference type="NCBI Taxonomy" id="1914755"/>
    <lineage>
        <taxon>Bacteria</taxon>
        <taxon>Bacillati</taxon>
        <taxon>Actinomycetota</taxon>
        <taxon>Actinomycetes</taxon>
        <taxon>Propionibacteriales</taxon>
        <taxon>Nocardioidaceae</taxon>
        <taxon>Nocardioides</taxon>
    </lineage>
</organism>
<dbReference type="AlphaFoldDB" id="A0A853C457"/>
<dbReference type="EMBL" id="JACCFP010000001">
    <property type="protein sequence ID" value="NYJ01931.1"/>
    <property type="molecule type" value="Genomic_DNA"/>
</dbReference>
<accession>A0A853C457</accession>
<feature type="region of interest" description="Disordered" evidence="1">
    <location>
        <begin position="1"/>
        <end position="22"/>
    </location>
</feature>
<evidence type="ECO:0000313" key="2">
    <source>
        <dbReference type="EMBL" id="NYJ01931.1"/>
    </source>
</evidence>
<feature type="region of interest" description="Disordered" evidence="1">
    <location>
        <begin position="107"/>
        <end position="143"/>
    </location>
</feature>
<dbReference type="RefSeq" id="WP_179668355.1">
    <property type="nucleotide sequence ID" value="NZ_JACCFP010000001.1"/>
</dbReference>
<dbReference type="Proteomes" id="UP000530424">
    <property type="component" value="Unassembled WGS sequence"/>
</dbReference>
<proteinExistence type="predicted"/>
<keyword evidence="3" id="KW-1185">Reference proteome</keyword>
<comment type="caution">
    <text evidence="2">The sequence shown here is derived from an EMBL/GenBank/DDBJ whole genome shotgun (WGS) entry which is preliminary data.</text>
</comment>
<feature type="compositionally biased region" description="Basic and acidic residues" evidence="1">
    <location>
        <begin position="1"/>
        <end position="16"/>
    </location>
</feature>
<reference evidence="2 3" key="1">
    <citation type="submission" date="2020-07" db="EMBL/GenBank/DDBJ databases">
        <title>Sequencing the genomes of 1000 actinobacteria strains.</title>
        <authorList>
            <person name="Klenk H.-P."/>
        </authorList>
    </citation>
    <scope>NUCLEOTIDE SEQUENCE [LARGE SCALE GENOMIC DNA]</scope>
    <source>
        <strain evidence="2 3">DSM 103833</strain>
    </source>
</reference>
<sequence length="143" mass="14704">MSEHDQPGAPGPDDHGIGSVGEEAAKLFGAIADMARERGSDIGDGLGGLAGHAAAMAKDVDGHFATGAEECRYCPVCRVVHAVRETSPEVRAHLMVAASSLLQAAAALMESTPPKDAPGSPHRGAEVERIDLDDEGHDDGVTE</sequence>
<gene>
    <name evidence="2" type="ORF">HNR19_002629</name>
</gene>
<protein>
    <submittedName>
        <fullName evidence="2">Uncharacterized protein</fullName>
    </submittedName>
</protein>
<evidence type="ECO:0000313" key="3">
    <source>
        <dbReference type="Proteomes" id="UP000530424"/>
    </source>
</evidence>
<evidence type="ECO:0000256" key="1">
    <source>
        <dbReference type="SAM" id="MobiDB-lite"/>
    </source>
</evidence>
<name>A0A853C457_9ACTN</name>